<dbReference type="EMBL" id="JAHZST010000021">
    <property type="protein sequence ID" value="MBW8186153.1"/>
    <property type="molecule type" value="Genomic_DNA"/>
</dbReference>
<gene>
    <name evidence="1" type="ORF">K0625_21255</name>
</gene>
<dbReference type="Proteomes" id="UP001195963">
    <property type="component" value="Unassembled WGS sequence"/>
</dbReference>
<organism evidence="1 2">
    <name type="scientific">Shewanella nanhaiensis</name>
    <dbReference type="NCBI Taxonomy" id="2864872"/>
    <lineage>
        <taxon>Bacteria</taxon>
        <taxon>Pseudomonadati</taxon>
        <taxon>Pseudomonadota</taxon>
        <taxon>Gammaproteobacteria</taxon>
        <taxon>Alteromonadales</taxon>
        <taxon>Shewanellaceae</taxon>
        <taxon>Shewanella</taxon>
    </lineage>
</organism>
<name>A0ABS7E8Y0_9GAMM</name>
<sequence>MALSRKKWNNILIFATASMIAILTLLDDRTAQLPSDAAPLFDDKAPLAQLQLDEFWLSRGNLWQCHEDVLNCKTWATAWSEIQLSPVADQQALVKQESLDTPINVTILIANNSQGQAWLWYQAHGLLVSPAKNWYQIPPSLREALTPITKISAAPVNDATSN</sequence>
<evidence type="ECO:0000313" key="1">
    <source>
        <dbReference type="EMBL" id="MBW8186153.1"/>
    </source>
</evidence>
<reference evidence="1 2" key="1">
    <citation type="submission" date="2021-07" db="EMBL/GenBank/DDBJ databases">
        <title>Shewanella sp. nov, isolated from SCS.</title>
        <authorList>
            <person name="Cao W.R."/>
        </authorList>
    </citation>
    <scope>NUCLEOTIDE SEQUENCE [LARGE SCALE GENOMIC DNA]</scope>
    <source>
        <strain evidence="1 2">NR704-98</strain>
    </source>
</reference>
<proteinExistence type="predicted"/>
<dbReference type="RefSeq" id="WP_220111470.1">
    <property type="nucleotide sequence ID" value="NZ_JAHZST010000021.1"/>
</dbReference>
<comment type="caution">
    <text evidence="1">The sequence shown here is derived from an EMBL/GenBank/DDBJ whole genome shotgun (WGS) entry which is preliminary data.</text>
</comment>
<keyword evidence="2" id="KW-1185">Reference proteome</keyword>
<evidence type="ECO:0000313" key="2">
    <source>
        <dbReference type="Proteomes" id="UP001195963"/>
    </source>
</evidence>
<protein>
    <submittedName>
        <fullName evidence="1">Uncharacterized protein</fullName>
    </submittedName>
</protein>
<accession>A0ABS7E8Y0</accession>